<dbReference type="Gene3D" id="3.30.40.10">
    <property type="entry name" value="Zinc/RING finger domain, C3HC4 (zinc finger)"/>
    <property type="match status" value="1"/>
</dbReference>
<dbReference type="GeneID" id="14919690"/>
<dbReference type="PROSITE" id="PS50016">
    <property type="entry name" value="ZF_PHD_2"/>
    <property type="match status" value="1"/>
</dbReference>
<feature type="domain" description="PHD-type" evidence="6">
    <location>
        <begin position="255"/>
        <end position="322"/>
    </location>
</feature>
<dbReference type="PANTHER" id="PTHR12360">
    <property type="entry name" value="NUCLEAR TRANSCRIPTION FACTOR, X-BOX BINDING 1 NFX1"/>
    <property type="match status" value="1"/>
</dbReference>
<feature type="region of interest" description="Disordered" evidence="5">
    <location>
        <begin position="386"/>
        <end position="405"/>
    </location>
</feature>
<dbReference type="InterPro" id="IPR013083">
    <property type="entry name" value="Znf_RING/FYVE/PHD"/>
</dbReference>
<dbReference type="InterPro" id="IPR019787">
    <property type="entry name" value="Znf_PHD-finger"/>
</dbReference>
<feature type="compositionally biased region" description="Polar residues" evidence="5">
    <location>
        <begin position="80"/>
        <end position="92"/>
    </location>
</feature>
<feature type="compositionally biased region" description="Basic residues" evidence="5">
    <location>
        <begin position="386"/>
        <end position="403"/>
    </location>
</feature>
<dbReference type="CDD" id="cd16492">
    <property type="entry name" value="RING-CH-C4HC3_NFX1-like"/>
    <property type="match status" value="1"/>
</dbReference>
<dbReference type="STRING" id="1257118.L8H0T3"/>
<evidence type="ECO:0000313" key="7">
    <source>
        <dbReference type="EMBL" id="ELR18860.1"/>
    </source>
</evidence>
<proteinExistence type="predicted"/>
<dbReference type="AlphaFoldDB" id="L8H0T3"/>
<organism evidence="7 8">
    <name type="scientific">Acanthamoeba castellanii (strain ATCC 30010 / Neff)</name>
    <dbReference type="NCBI Taxonomy" id="1257118"/>
    <lineage>
        <taxon>Eukaryota</taxon>
        <taxon>Amoebozoa</taxon>
        <taxon>Discosea</taxon>
        <taxon>Longamoebia</taxon>
        <taxon>Centramoebida</taxon>
        <taxon>Acanthamoebidae</taxon>
        <taxon>Acanthamoeba</taxon>
    </lineage>
</organism>
<dbReference type="PANTHER" id="PTHR12360:SF12">
    <property type="entry name" value="TRANSCRIPTIONAL REPRESSOR NF-X1"/>
    <property type="match status" value="1"/>
</dbReference>
<name>L8H0T3_ACACF</name>
<dbReference type="OrthoDB" id="6512771at2759"/>
<protein>
    <recommendedName>
        <fullName evidence="6">PHD-type domain-containing protein</fullName>
    </recommendedName>
</protein>
<sequence>MEQVEAGTHAQGTTGGSRGQRRGGGNRVRYTEKVFVPKQRNPNQQPTSAVDPFASNAPFDNPLDFLPLPPPHVIDPSIQAELQATGSTQQASRRNENGRGIRGPRRGGQERSAAEGAPPRGRRDGQRTNQRSRGRRDSPPQEVVIDSHLPPHEPEAGGSEAVAAAPARGNARGGERRDEARRNGNERQDARDRNQRGERRNERGQQQRGGRSQQKEHRHHHDNYAHAHARVATTAAHGEMTDLAEELLAGLLNDSYECMICMNNVRRRQSIWHCEECYALFHLDCISKWSKNSLEEARQVPQGILPQKPPADGWRCPHCNKTHRQHEGPPVSRCFCGKYANPEFNPYITPHSCGDLCGRMRAGTDCPHPCNFDGSGEVLLVRKRGVSHPVRRNRSRPKLRRAVRPAAKLPEAQVRGALPSWAVPEVHQATSDEMLLRQDRGGAYVRHRGRGQGERRDATLHVRLHLRPEASLRQPHLPARLPYRSLRRVRAAAQARQEVRVRQDRHLVPRRPAYQLPRPDPHVHEEVREEAPLRRSLVHQELPRWRLSALQGDRRHAMSLQAQHQADPLPASLPAQRHGLYRQGAGALRRGLLRHSLLRPTSLQHQVLYGGR</sequence>
<evidence type="ECO:0000256" key="1">
    <source>
        <dbReference type="ARBA" id="ARBA00022723"/>
    </source>
</evidence>
<feature type="region of interest" description="Disordered" evidence="5">
    <location>
        <begin position="1"/>
        <end position="221"/>
    </location>
</feature>
<evidence type="ECO:0000259" key="6">
    <source>
        <dbReference type="PROSITE" id="PS50016"/>
    </source>
</evidence>
<evidence type="ECO:0000313" key="8">
    <source>
        <dbReference type="Proteomes" id="UP000011083"/>
    </source>
</evidence>
<feature type="compositionally biased region" description="Basic and acidic residues" evidence="5">
    <location>
        <begin position="173"/>
        <end position="205"/>
    </location>
</feature>
<dbReference type="GO" id="GO:0005634">
    <property type="term" value="C:nucleus"/>
    <property type="evidence" value="ECO:0007669"/>
    <property type="project" value="TreeGrafter"/>
</dbReference>
<dbReference type="VEuPathDB" id="AmoebaDB:ACA1_036940"/>
<dbReference type="SUPFAM" id="SSF57850">
    <property type="entry name" value="RING/U-box"/>
    <property type="match status" value="1"/>
</dbReference>
<feature type="compositionally biased region" description="Low complexity" evidence="5">
    <location>
        <begin position="156"/>
        <end position="170"/>
    </location>
</feature>
<keyword evidence="1" id="KW-0479">Metal-binding</keyword>
<keyword evidence="3" id="KW-0862">Zinc</keyword>
<dbReference type="Proteomes" id="UP000011083">
    <property type="component" value="Unassembled WGS sequence"/>
</dbReference>
<evidence type="ECO:0000256" key="5">
    <source>
        <dbReference type="SAM" id="MobiDB-lite"/>
    </source>
</evidence>
<accession>L8H0T3</accession>
<dbReference type="RefSeq" id="XP_004340919.1">
    <property type="nucleotide sequence ID" value="XM_004340871.1"/>
</dbReference>
<evidence type="ECO:0000256" key="4">
    <source>
        <dbReference type="PROSITE-ProRule" id="PRU00146"/>
    </source>
</evidence>
<evidence type="ECO:0000256" key="2">
    <source>
        <dbReference type="ARBA" id="ARBA00022771"/>
    </source>
</evidence>
<feature type="compositionally biased region" description="Gly residues" evidence="5">
    <location>
        <begin position="13"/>
        <end position="26"/>
    </location>
</feature>
<dbReference type="GO" id="GO:0000977">
    <property type="term" value="F:RNA polymerase II transcription regulatory region sequence-specific DNA binding"/>
    <property type="evidence" value="ECO:0007669"/>
    <property type="project" value="TreeGrafter"/>
</dbReference>
<dbReference type="InterPro" id="IPR034078">
    <property type="entry name" value="NFX1_fam"/>
</dbReference>
<keyword evidence="2 4" id="KW-0863">Zinc-finger</keyword>
<evidence type="ECO:0000256" key="3">
    <source>
        <dbReference type="ARBA" id="ARBA00022833"/>
    </source>
</evidence>
<dbReference type="EMBL" id="KB007940">
    <property type="protein sequence ID" value="ELR18860.1"/>
    <property type="molecule type" value="Genomic_DNA"/>
</dbReference>
<dbReference type="GO" id="GO:0008270">
    <property type="term" value="F:zinc ion binding"/>
    <property type="evidence" value="ECO:0007669"/>
    <property type="project" value="UniProtKB-KW"/>
</dbReference>
<keyword evidence="8" id="KW-1185">Reference proteome</keyword>
<gene>
    <name evidence="7" type="ORF">ACA1_036940</name>
</gene>
<dbReference type="GO" id="GO:0000981">
    <property type="term" value="F:DNA-binding transcription factor activity, RNA polymerase II-specific"/>
    <property type="evidence" value="ECO:0007669"/>
    <property type="project" value="TreeGrafter"/>
</dbReference>
<reference evidence="7 8" key="1">
    <citation type="journal article" date="2013" name="Genome Biol.">
        <title>Genome of Acanthamoeba castellanii highlights extensive lateral gene transfer and early evolution of tyrosine kinase signaling.</title>
        <authorList>
            <person name="Clarke M."/>
            <person name="Lohan A.J."/>
            <person name="Liu B."/>
            <person name="Lagkouvardos I."/>
            <person name="Roy S."/>
            <person name="Zafar N."/>
            <person name="Bertelli C."/>
            <person name="Schilde C."/>
            <person name="Kianianmomeni A."/>
            <person name="Burglin T.R."/>
            <person name="Frech C."/>
            <person name="Turcotte B."/>
            <person name="Kopec K.O."/>
            <person name="Synnott J.M."/>
            <person name="Choo C."/>
            <person name="Paponov I."/>
            <person name="Finkler A."/>
            <person name="Soon Heng Tan C."/>
            <person name="Hutchins A.P."/>
            <person name="Weinmeier T."/>
            <person name="Rattei T."/>
            <person name="Chu J.S."/>
            <person name="Gimenez G."/>
            <person name="Irimia M."/>
            <person name="Rigden D.J."/>
            <person name="Fitzpatrick D.A."/>
            <person name="Lorenzo-Morales J."/>
            <person name="Bateman A."/>
            <person name="Chiu C.H."/>
            <person name="Tang P."/>
            <person name="Hegemann P."/>
            <person name="Fromm H."/>
            <person name="Raoult D."/>
            <person name="Greub G."/>
            <person name="Miranda-Saavedra D."/>
            <person name="Chen N."/>
            <person name="Nash P."/>
            <person name="Ginger M.L."/>
            <person name="Horn M."/>
            <person name="Schaap P."/>
            <person name="Caler L."/>
            <person name="Loftus B."/>
        </authorList>
    </citation>
    <scope>NUCLEOTIDE SEQUENCE [LARGE SCALE GENOMIC DNA]</scope>
    <source>
        <strain evidence="7 8">Neff</strain>
    </source>
</reference>
<dbReference type="KEGG" id="acan:ACA1_036940"/>